<protein>
    <submittedName>
        <fullName evidence="2">HDAg domain-containing protein</fullName>
    </submittedName>
</protein>
<dbReference type="WBParaSite" id="RSKR_0000208050.1">
    <property type="protein sequence ID" value="RSKR_0000208050.1"/>
    <property type="gene ID" value="RSKR_0000208050"/>
</dbReference>
<accession>A0AC35TLT9</accession>
<reference evidence="2" key="1">
    <citation type="submission" date="2016-11" db="UniProtKB">
        <authorList>
            <consortium name="WormBaseParasite"/>
        </authorList>
    </citation>
    <scope>IDENTIFICATION</scope>
    <source>
        <strain evidence="2">KR3021</strain>
    </source>
</reference>
<proteinExistence type="predicted"/>
<sequence length="329" mass="38185">MDAESKKQLIDVILAELMGEKEFQQQWAEDTIRKVSLKDGDSDTEKLVHQSPIKEILFPQKSFDELLQVLDIAIESFLTNSQMALNYFDYERNGDAAVIFAAKVLMDQLLSKLQYDQAKLEIVIRRVRRLVSLFTKRISGCFQVENIAFFGHSIVLLLERIEEYCEKHSVTHDMTQFSDIRNVFLQIIVIPLKESLIRQSKSKPIKKITKKVCETKSLPMDRSKKEYLLPYEKLFTSAKVKNQPTNLKIQNKVINEALANRFPHKSQNHLPFSNPHVSYSEMEEIKKRWHPLISNQNLFKASLKNDKLGQAALKMSSQITDKLMKTINR</sequence>
<evidence type="ECO:0000313" key="1">
    <source>
        <dbReference type="Proteomes" id="UP000095286"/>
    </source>
</evidence>
<name>A0AC35TLT9_9BILA</name>
<organism evidence="1 2">
    <name type="scientific">Rhabditophanes sp. KR3021</name>
    <dbReference type="NCBI Taxonomy" id="114890"/>
    <lineage>
        <taxon>Eukaryota</taxon>
        <taxon>Metazoa</taxon>
        <taxon>Ecdysozoa</taxon>
        <taxon>Nematoda</taxon>
        <taxon>Chromadorea</taxon>
        <taxon>Rhabditida</taxon>
        <taxon>Tylenchina</taxon>
        <taxon>Panagrolaimomorpha</taxon>
        <taxon>Strongyloidoidea</taxon>
        <taxon>Alloionematidae</taxon>
        <taxon>Rhabditophanes</taxon>
    </lineage>
</organism>
<dbReference type="Proteomes" id="UP000095286">
    <property type="component" value="Unplaced"/>
</dbReference>
<evidence type="ECO:0000313" key="2">
    <source>
        <dbReference type="WBParaSite" id="RSKR_0000208050.1"/>
    </source>
</evidence>